<feature type="domain" description="Small ribosomal subunit protein uS3 C-terminal" evidence="9">
    <location>
        <begin position="832"/>
        <end position="914"/>
    </location>
</feature>
<dbReference type="InterPro" id="IPR009019">
    <property type="entry name" value="KH_sf_prok-type"/>
</dbReference>
<dbReference type="SUPFAM" id="SSF54821">
    <property type="entry name" value="Ribosomal protein S3 C-terminal domain"/>
    <property type="match status" value="1"/>
</dbReference>
<geneLocation type="chloroplast" evidence="10"/>
<feature type="compositionally biased region" description="Basic and acidic residues" evidence="8">
    <location>
        <begin position="164"/>
        <end position="173"/>
    </location>
</feature>
<dbReference type="GO" id="GO:0009507">
    <property type="term" value="C:chloroplast"/>
    <property type="evidence" value="ECO:0007669"/>
    <property type="project" value="UniProtKB-SubCell"/>
</dbReference>
<comment type="subunit">
    <text evidence="5 7">Part of the 30S ribosomal subunit.</text>
</comment>
<accession>A0A2K9YS16</accession>
<evidence type="ECO:0000256" key="2">
    <source>
        <dbReference type="ARBA" id="ARBA00022980"/>
    </source>
</evidence>
<dbReference type="EMBL" id="MG677935">
    <property type="protein sequence ID" value="AUW36549.1"/>
    <property type="molecule type" value="Genomic_DNA"/>
</dbReference>
<protein>
    <recommendedName>
        <fullName evidence="4 5">Small ribosomal subunit protein uS3c</fullName>
    </recommendedName>
</protein>
<sequence>MGQKVHPLGFRVGITKKHQSQWFARFHKQKYAQSVLEDRMLRHTLTKLFPQLLNPVLKVQKRDADATVENQPRITQIKIKRGLIPYEIGIQIHAENCEMIKASIENLKINRDLFCQFLKTRRYLQHLRHQLNVLPTIKSEKGKTTLLSSETVENNLNTENALTEEKVQGKSEKLPSSSGSQNEFKSENQRSIVKNSSADTRYNTRKQGRKYLTKQQLRRQFLVLKRLRKRQNIRLQKQQFYKGLFLSKKGSKVFQKITRLVSTQNTKQKLNIGNFLSKNSNIVKVVQTNALLKNSTVTRIAGQVETTKQNVSGANNKETTNLTRTSGTKTGTNFIKVPNKISGTVKLIRKTANRKTSLLQQDKVTSLFKTRIKKKFVSIFVNRMNKKFLQALKGALTTVPETYSFGTGSKNESRGSMILPSKVGMENLGVDSFIPKGLIINPTLGSNVQWNLKTQKHLSLKSYSKITKLISIIEQKSLKKMESLRKDYIAFGSSAAITKAESYSYYQMLSFLKQLKNHLFSLKRKQKLQYIYQKFNQKGQNLQLLGFGSDVKPSSRLPEAQRLQEDGLFPLSQNPERSNILEAPHQVGAGSLGVLQSGDRSLIRPPVLEENRASQRAAKSLSMVTYQQNSFLTKGIGHNRLLQQSSLIKKSGVSLITKSVDAPSLAGGSMADPGHRGGQRAQKLKNIEKECQKLKFIEYLKALIKKHRTENVYLYLTTIAEARKDLRKLKQFTKRHANFLFGLNLEKGRTPVNLFMDKLKDKVKTRVQNILTTTKISNGPTTLIDIFLEQIEKQRKMYIDNATLTPKLYIQFYSVKSNIVKAKAAIVADTIIDALEKRKAFRKVVKTAKEELMRTAGIKGVKIQLSGRLNGAEIARSEWVRAGRVPLQTLRANIDYSYKTANTIYGIIGIKVWIFKGYTVK</sequence>
<evidence type="ECO:0000256" key="5">
    <source>
        <dbReference type="HAMAP-Rule" id="MF_01309"/>
    </source>
</evidence>
<evidence type="ECO:0000256" key="6">
    <source>
        <dbReference type="RuleBase" id="RU003624"/>
    </source>
</evidence>
<dbReference type="GO" id="GO:0006412">
    <property type="term" value="P:translation"/>
    <property type="evidence" value="ECO:0007669"/>
    <property type="project" value="UniProtKB-UniRule"/>
</dbReference>
<dbReference type="PANTHER" id="PTHR11760">
    <property type="entry name" value="30S/40S RIBOSOMAL PROTEIN S3"/>
    <property type="match status" value="1"/>
</dbReference>
<evidence type="ECO:0000256" key="1">
    <source>
        <dbReference type="ARBA" id="ARBA00010761"/>
    </source>
</evidence>
<dbReference type="PROSITE" id="PS00548">
    <property type="entry name" value="RIBOSOMAL_S3"/>
    <property type="match status" value="1"/>
</dbReference>
<organism evidence="10">
    <name type="scientific">Haematococcus lacustris</name>
    <name type="common">Green alga</name>
    <name type="synonym">Haematococcus pluvialis</name>
    <dbReference type="NCBI Taxonomy" id="44745"/>
    <lineage>
        <taxon>Eukaryota</taxon>
        <taxon>Viridiplantae</taxon>
        <taxon>Chlorophyta</taxon>
        <taxon>core chlorophytes</taxon>
        <taxon>Chlorophyceae</taxon>
        <taxon>CS clade</taxon>
        <taxon>Chlamydomonadales</taxon>
        <taxon>Haematococcaceae</taxon>
        <taxon>Haematococcus</taxon>
    </lineage>
</organism>
<feature type="compositionally biased region" description="Polar residues" evidence="8">
    <location>
        <begin position="174"/>
        <end position="201"/>
    </location>
</feature>
<keyword evidence="7 10" id="KW-0934">Plastid</keyword>
<dbReference type="Pfam" id="PF00189">
    <property type="entry name" value="Ribosomal_S3_C"/>
    <property type="match status" value="1"/>
</dbReference>
<dbReference type="InterPro" id="IPR001351">
    <property type="entry name" value="Ribosomal_uS3_C"/>
</dbReference>
<name>A0A2K9YS16_HAELA</name>
<feature type="region of interest" description="Disordered" evidence="8">
    <location>
        <begin position="164"/>
        <end position="209"/>
    </location>
</feature>
<reference evidence="10" key="1">
    <citation type="submission" date="2017-12" db="EMBL/GenBank/DDBJ databases">
        <authorList>
            <person name="Hurst M.R.H."/>
        </authorList>
    </citation>
    <scope>NUCLEOTIDE SEQUENCE</scope>
    <source>
        <strain evidence="10">UTEX 2505</strain>
    </source>
</reference>
<dbReference type="InterPro" id="IPR057258">
    <property type="entry name" value="Ribosomal_uS3"/>
</dbReference>
<evidence type="ECO:0000256" key="7">
    <source>
        <dbReference type="RuleBase" id="RU003626"/>
    </source>
</evidence>
<keyword evidence="3 5" id="KW-0687">Ribonucleoprotein</keyword>
<comment type="similarity">
    <text evidence="1 5 6">Belongs to the universal ribosomal protein uS3 family.</text>
</comment>
<keyword evidence="7 10" id="KW-0150">Chloroplast</keyword>
<dbReference type="HAMAP" id="MF_01309_B">
    <property type="entry name" value="Ribosomal_uS3_B"/>
    <property type="match status" value="1"/>
</dbReference>
<dbReference type="GO" id="GO:0003723">
    <property type="term" value="F:RNA binding"/>
    <property type="evidence" value="ECO:0007669"/>
    <property type="project" value="InterPro"/>
</dbReference>
<comment type="subcellular location">
    <subcellularLocation>
        <location evidence="5 7">Plastid</location>
        <location evidence="5 7">Chloroplast</location>
    </subcellularLocation>
</comment>
<evidence type="ECO:0000256" key="3">
    <source>
        <dbReference type="ARBA" id="ARBA00023274"/>
    </source>
</evidence>
<evidence type="ECO:0000256" key="4">
    <source>
        <dbReference type="ARBA" id="ARBA00035154"/>
    </source>
</evidence>
<dbReference type="GO" id="GO:0022627">
    <property type="term" value="C:cytosolic small ribosomal subunit"/>
    <property type="evidence" value="ECO:0007669"/>
    <property type="project" value="TreeGrafter"/>
</dbReference>
<dbReference type="PANTHER" id="PTHR11760:SF19">
    <property type="entry name" value="SMALL RIBOSOMAL SUBUNIT PROTEIN US3C"/>
    <property type="match status" value="1"/>
</dbReference>
<evidence type="ECO:0000259" key="9">
    <source>
        <dbReference type="Pfam" id="PF00189"/>
    </source>
</evidence>
<dbReference type="SUPFAM" id="SSF54814">
    <property type="entry name" value="Prokaryotic type KH domain (KH-domain type II)"/>
    <property type="match status" value="1"/>
</dbReference>
<evidence type="ECO:0000313" key="10">
    <source>
        <dbReference type="EMBL" id="AUW36549.1"/>
    </source>
</evidence>
<dbReference type="AlphaFoldDB" id="A0A2K9YS16"/>
<dbReference type="Gene3D" id="3.30.1140.32">
    <property type="entry name" value="Ribosomal protein S3, C-terminal domain"/>
    <property type="match status" value="1"/>
</dbReference>
<proteinExistence type="inferred from homology"/>
<dbReference type="InterPro" id="IPR018280">
    <property type="entry name" value="Ribosomal_uS3_CS"/>
</dbReference>
<keyword evidence="2 5" id="KW-0689">Ribosomal protein</keyword>
<gene>
    <name evidence="5" type="primary">rps3</name>
    <name evidence="10" type="ORF">SG3EUKT977016.1</name>
</gene>
<dbReference type="NCBIfam" id="TIGR01009">
    <property type="entry name" value="rpsC_bact"/>
    <property type="match status" value="1"/>
</dbReference>
<dbReference type="CDD" id="cd02412">
    <property type="entry name" value="KH-II_30S_S3"/>
    <property type="match status" value="1"/>
</dbReference>
<dbReference type="InterPro" id="IPR036419">
    <property type="entry name" value="Ribosomal_S3_C_sf"/>
</dbReference>
<evidence type="ECO:0000256" key="8">
    <source>
        <dbReference type="SAM" id="MobiDB-lite"/>
    </source>
</evidence>
<dbReference type="InterPro" id="IPR005704">
    <property type="entry name" value="Ribosomal_uS3_bac-typ"/>
</dbReference>
<dbReference type="GO" id="GO:0003735">
    <property type="term" value="F:structural constituent of ribosome"/>
    <property type="evidence" value="ECO:0007669"/>
    <property type="project" value="InterPro"/>
</dbReference>